<dbReference type="AlphaFoldDB" id="A0A4Z1NBW6"/>
<evidence type="ECO:0000313" key="2">
    <source>
        <dbReference type="Proteomes" id="UP000298493"/>
    </source>
</evidence>
<sequence length="140" mass="15351">MFSWAYHFSINNGSAFPQIIILASSAYSYYVRKEEYTVVVHVNGLSSTVRGCDGGFDNHSSSSFLNNPHKSYTSCVKAGMRSSNCTDGAQNSASTKAILFGQHLFDIPTMIAIANPVRRWTIYHQLWDSSNVVSIASAAT</sequence>
<evidence type="ECO:0000313" key="1">
    <source>
        <dbReference type="EMBL" id="TID12810.1"/>
    </source>
</evidence>
<proteinExistence type="predicted"/>
<protein>
    <submittedName>
        <fullName evidence="1">Uncharacterized protein</fullName>
    </submittedName>
</protein>
<accession>A0A4Z1NBW6</accession>
<organism evidence="1 2">
    <name type="scientific">Venturia nashicola</name>
    <dbReference type="NCBI Taxonomy" id="86259"/>
    <lineage>
        <taxon>Eukaryota</taxon>
        <taxon>Fungi</taxon>
        <taxon>Dikarya</taxon>
        <taxon>Ascomycota</taxon>
        <taxon>Pezizomycotina</taxon>
        <taxon>Dothideomycetes</taxon>
        <taxon>Pleosporomycetidae</taxon>
        <taxon>Venturiales</taxon>
        <taxon>Venturiaceae</taxon>
        <taxon>Venturia</taxon>
    </lineage>
</organism>
<name>A0A4Z1NBW6_9PEZI</name>
<dbReference type="Proteomes" id="UP000298493">
    <property type="component" value="Unassembled WGS sequence"/>
</dbReference>
<comment type="caution">
    <text evidence="1">The sequence shown here is derived from an EMBL/GenBank/DDBJ whole genome shotgun (WGS) entry which is preliminary data.</text>
</comment>
<reference evidence="1 2" key="1">
    <citation type="submission" date="2019-04" db="EMBL/GenBank/DDBJ databases">
        <title>High contiguity whole genome sequence and gene annotation resource for two Venturia nashicola isolates.</title>
        <authorList>
            <person name="Prokchorchik M."/>
            <person name="Won K."/>
            <person name="Lee Y."/>
            <person name="Choi E.D."/>
            <person name="Segonzac C."/>
            <person name="Sohn K.H."/>
        </authorList>
    </citation>
    <scope>NUCLEOTIDE SEQUENCE [LARGE SCALE GENOMIC DNA]</scope>
    <source>
        <strain evidence="1 2">PRI2</strain>
    </source>
</reference>
<gene>
    <name evidence="1" type="ORF">E6O75_ATG09975</name>
</gene>
<keyword evidence="2" id="KW-1185">Reference proteome</keyword>
<dbReference type="EMBL" id="SNSC02000033">
    <property type="protein sequence ID" value="TID12810.1"/>
    <property type="molecule type" value="Genomic_DNA"/>
</dbReference>